<evidence type="ECO:0000256" key="2">
    <source>
        <dbReference type="SAM" id="Phobius"/>
    </source>
</evidence>
<evidence type="ECO:0000256" key="1">
    <source>
        <dbReference type="SAM" id="MobiDB-lite"/>
    </source>
</evidence>
<sequence>MHEGCHTGTSPPVACLGMLWARTGATEGSGGATSAERRSVQTHTISPPETTAHGAFGISWQRLRNSADSSFLSSSPLCRTCVVTLSLYFPRYSYYCSTSVRTVLSLCCCSCLAAVIVLITPLYPRCTTSIVSHREQSYL</sequence>
<accession>A0A165KGV5</accession>
<feature type="region of interest" description="Disordered" evidence="1">
    <location>
        <begin position="26"/>
        <end position="49"/>
    </location>
</feature>
<dbReference type="Proteomes" id="UP000076727">
    <property type="component" value="Unassembled WGS sequence"/>
</dbReference>
<keyword evidence="2" id="KW-0472">Membrane</keyword>
<dbReference type="EMBL" id="KV429252">
    <property type="protein sequence ID" value="KZT63117.1"/>
    <property type="molecule type" value="Genomic_DNA"/>
</dbReference>
<gene>
    <name evidence="3" type="ORF">DAEQUDRAFT_229545</name>
</gene>
<evidence type="ECO:0000313" key="3">
    <source>
        <dbReference type="EMBL" id="KZT63117.1"/>
    </source>
</evidence>
<keyword evidence="2" id="KW-0812">Transmembrane</keyword>
<organism evidence="3 4">
    <name type="scientific">Daedalea quercina L-15889</name>
    <dbReference type="NCBI Taxonomy" id="1314783"/>
    <lineage>
        <taxon>Eukaryota</taxon>
        <taxon>Fungi</taxon>
        <taxon>Dikarya</taxon>
        <taxon>Basidiomycota</taxon>
        <taxon>Agaricomycotina</taxon>
        <taxon>Agaricomycetes</taxon>
        <taxon>Polyporales</taxon>
        <taxon>Fomitopsis</taxon>
    </lineage>
</organism>
<keyword evidence="4" id="KW-1185">Reference proteome</keyword>
<feature type="transmembrane region" description="Helical" evidence="2">
    <location>
        <begin position="102"/>
        <end position="123"/>
    </location>
</feature>
<name>A0A165KGV5_9APHY</name>
<evidence type="ECO:0000313" key="4">
    <source>
        <dbReference type="Proteomes" id="UP000076727"/>
    </source>
</evidence>
<reference evidence="3 4" key="1">
    <citation type="journal article" date="2016" name="Mol. Biol. Evol.">
        <title>Comparative Genomics of Early-Diverging Mushroom-Forming Fungi Provides Insights into the Origins of Lignocellulose Decay Capabilities.</title>
        <authorList>
            <person name="Nagy L.G."/>
            <person name="Riley R."/>
            <person name="Tritt A."/>
            <person name="Adam C."/>
            <person name="Daum C."/>
            <person name="Floudas D."/>
            <person name="Sun H."/>
            <person name="Yadav J.S."/>
            <person name="Pangilinan J."/>
            <person name="Larsson K.H."/>
            <person name="Matsuura K."/>
            <person name="Barry K."/>
            <person name="Labutti K."/>
            <person name="Kuo R."/>
            <person name="Ohm R.A."/>
            <person name="Bhattacharya S.S."/>
            <person name="Shirouzu T."/>
            <person name="Yoshinaga Y."/>
            <person name="Martin F.M."/>
            <person name="Grigoriev I.V."/>
            <person name="Hibbett D.S."/>
        </authorList>
    </citation>
    <scope>NUCLEOTIDE SEQUENCE [LARGE SCALE GENOMIC DNA]</scope>
    <source>
        <strain evidence="3 4">L-15889</strain>
    </source>
</reference>
<proteinExistence type="predicted"/>
<protein>
    <submittedName>
        <fullName evidence="3">Uncharacterized protein</fullName>
    </submittedName>
</protein>
<keyword evidence="2" id="KW-1133">Transmembrane helix</keyword>
<dbReference type="AlphaFoldDB" id="A0A165KGV5"/>